<evidence type="ECO:0000313" key="2">
    <source>
        <dbReference type="Proteomes" id="UP001605036"/>
    </source>
</evidence>
<dbReference type="AlphaFoldDB" id="A0ABD1YDV9"/>
<evidence type="ECO:0000313" key="1">
    <source>
        <dbReference type="EMBL" id="KAL2623674.1"/>
    </source>
</evidence>
<accession>A0ABD1YDV9</accession>
<organism evidence="1 2">
    <name type="scientific">Riccia fluitans</name>
    <dbReference type="NCBI Taxonomy" id="41844"/>
    <lineage>
        <taxon>Eukaryota</taxon>
        <taxon>Viridiplantae</taxon>
        <taxon>Streptophyta</taxon>
        <taxon>Embryophyta</taxon>
        <taxon>Marchantiophyta</taxon>
        <taxon>Marchantiopsida</taxon>
        <taxon>Marchantiidae</taxon>
        <taxon>Marchantiales</taxon>
        <taxon>Ricciaceae</taxon>
        <taxon>Riccia</taxon>
    </lineage>
</organism>
<dbReference type="EMBL" id="JBHFFA010000006">
    <property type="protein sequence ID" value="KAL2623674.1"/>
    <property type="molecule type" value="Genomic_DNA"/>
</dbReference>
<dbReference type="Proteomes" id="UP001605036">
    <property type="component" value="Unassembled WGS sequence"/>
</dbReference>
<reference evidence="1 2" key="1">
    <citation type="submission" date="2024-09" db="EMBL/GenBank/DDBJ databases">
        <title>Chromosome-scale assembly of Riccia fluitans.</title>
        <authorList>
            <person name="Paukszto L."/>
            <person name="Sawicki J."/>
            <person name="Karawczyk K."/>
            <person name="Piernik-Szablinska J."/>
            <person name="Szczecinska M."/>
            <person name="Mazdziarz M."/>
        </authorList>
    </citation>
    <scope>NUCLEOTIDE SEQUENCE [LARGE SCALE GENOMIC DNA]</scope>
    <source>
        <strain evidence="1">Rf_01</strain>
        <tissue evidence="1">Aerial parts of the thallus</tissue>
    </source>
</reference>
<proteinExistence type="predicted"/>
<protein>
    <submittedName>
        <fullName evidence="1">Uncharacterized protein</fullName>
    </submittedName>
</protein>
<keyword evidence="2" id="KW-1185">Reference proteome</keyword>
<gene>
    <name evidence="1" type="ORF">R1flu_003879</name>
</gene>
<sequence length="93" mass="10219">MSSQREGECIERKLRDHRKNKCRAELMELGHVDRGKALESIAGGLRGGVLLGPWMGRVRMQIIPRRGVVVAGTGQSRAIANDSIVRMIGKPLS</sequence>
<name>A0ABD1YDV9_9MARC</name>
<comment type="caution">
    <text evidence="1">The sequence shown here is derived from an EMBL/GenBank/DDBJ whole genome shotgun (WGS) entry which is preliminary data.</text>
</comment>